<accession>A0ABN8P0K2</accession>
<proteinExistence type="predicted"/>
<evidence type="ECO:0000313" key="2">
    <source>
        <dbReference type="Proteomes" id="UP001159405"/>
    </source>
</evidence>
<sequence length="66" mass="7831">MNGCNRSFQISWQQRYPWLVYSKECDGGTLVTTPFNRWTKVSKVCGEHEKHRYHIDAMVAYDNFLS</sequence>
<keyword evidence="2" id="KW-1185">Reference proteome</keyword>
<reference evidence="1 2" key="1">
    <citation type="submission" date="2022-05" db="EMBL/GenBank/DDBJ databases">
        <authorList>
            <consortium name="Genoscope - CEA"/>
            <person name="William W."/>
        </authorList>
    </citation>
    <scope>NUCLEOTIDE SEQUENCE [LARGE SCALE GENOMIC DNA]</scope>
</reference>
<evidence type="ECO:0000313" key="1">
    <source>
        <dbReference type="EMBL" id="CAH3124733.1"/>
    </source>
</evidence>
<comment type="caution">
    <text evidence="1">The sequence shown here is derived from an EMBL/GenBank/DDBJ whole genome shotgun (WGS) entry which is preliminary data.</text>
</comment>
<dbReference type="Proteomes" id="UP001159405">
    <property type="component" value="Unassembled WGS sequence"/>
</dbReference>
<protein>
    <submittedName>
        <fullName evidence="1">Uncharacterized protein</fullName>
    </submittedName>
</protein>
<gene>
    <name evidence="1" type="ORF">PLOB_00031361</name>
</gene>
<dbReference type="EMBL" id="CALNXK010000040">
    <property type="protein sequence ID" value="CAH3124733.1"/>
    <property type="molecule type" value="Genomic_DNA"/>
</dbReference>
<organism evidence="1 2">
    <name type="scientific">Porites lobata</name>
    <dbReference type="NCBI Taxonomy" id="104759"/>
    <lineage>
        <taxon>Eukaryota</taxon>
        <taxon>Metazoa</taxon>
        <taxon>Cnidaria</taxon>
        <taxon>Anthozoa</taxon>
        <taxon>Hexacorallia</taxon>
        <taxon>Scleractinia</taxon>
        <taxon>Fungiina</taxon>
        <taxon>Poritidae</taxon>
        <taxon>Porites</taxon>
    </lineage>
</organism>
<name>A0ABN8P0K2_9CNID</name>
<feature type="non-terminal residue" evidence="1">
    <location>
        <position position="66"/>
    </location>
</feature>